<dbReference type="Proteomes" id="UP000288603">
    <property type="component" value="Unassembled WGS sequence"/>
</dbReference>
<organism evidence="1 2">
    <name type="scientific">Labedella populi</name>
    <dbReference type="NCBI Taxonomy" id="2498850"/>
    <lineage>
        <taxon>Bacteria</taxon>
        <taxon>Bacillati</taxon>
        <taxon>Actinomycetota</taxon>
        <taxon>Actinomycetes</taxon>
        <taxon>Micrococcales</taxon>
        <taxon>Microbacteriaceae</taxon>
        <taxon>Labedella</taxon>
    </lineage>
</organism>
<comment type="caution">
    <text evidence="1">The sequence shown here is derived from an EMBL/GenBank/DDBJ whole genome shotgun (WGS) entry which is preliminary data.</text>
</comment>
<dbReference type="AlphaFoldDB" id="A0A3S4DYV7"/>
<sequence length="65" mass="7225">MDLQDHRAGKLGPTGVHPQIIDLWRHGSFPLEKLVREYPLSGINQAFEDSRTGLTVKSVAIMPEA</sequence>
<accession>A0A3S4DYV7</accession>
<gene>
    <name evidence="1" type="ORF">ELQ92_13925</name>
</gene>
<keyword evidence="2" id="KW-1185">Reference proteome</keyword>
<evidence type="ECO:0000313" key="2">
    <source>
        <dbReference type="Proteomes" id="UP000288603"/>
    </source>
</evidence>
<evidence type="ECO:0008006" key="3">
    <source>
        <dbReference type="Google" id="ProtNLM"/>
    </source>
</evidence>
<name>A0A3S4DYV7_9MICO</name>
<proteinExistence type="predicted"/>
<reference evidence="1 2" key="1">
    <citation type="submission" date="2018-12" db="EMBL/GenBank/DDBJ databases">
        <authorList>
            <person name="Li F."/>
        </authorList>
    </citation>
    <scope>NUCLEOTIDE SEQUENCE [LARGE SCALE GENOMIC DNA]</scope>
    <source>
        <strain evidence="1 2">8H24J-4-2</strain>
    </source>
</reference>
<dbReference type="RefSeq" id="WP_128499916.1">
    <property type="nucleotide sequence ID" value="NZ_RZNC01000005.1"/>
</dbReference>
<protein>
    <recommendedName>
        <fullName evidence="3">Alcohol dehydrogenase</fullName>
    </recommendedName>
</protein>
<evidence type="ECO:0000313" key="1">
    <source>
        <dbReference type="EMBL" id="RWZ59346.1"/>
    </source>
</evidence>
<dbReference type="Gene3D" id="3.90.180.10">
    <property type="entry name" value="Medium-chain alcohol dehydrogenases, catalytic domain"/>
    <property type="match status" value="1"/>
</dbReference>
<dbReference type="EMBL" id="RZNC01000005">
    <property type="protein sequence ID" value="RWZ59346.1"/>
    <property type="molecule type" value="Genomic_DNA"/>
</dbReference>
<dbReference type="OrthoDB" id="334894at2"/>